<dbReference type="EMBL" id="CM042011">
    <property type="protein sequence ID" value="KAI3767702.1"/>
    <property type="molecule type" value="Genomic_DNA"/>
</dbReference>
<proteinExistence type="predicted"/>
<sequence length="413" mass="45388">MASSISLASPILLLILFHLLLETDHTCFASNPTGKKPNSLRLTLTWAALSKNLPKDQYAPSSRSKVKGAIHRPSVKSPVKASGDVYVTTLSIGTPPVTFSAIVDTGSDLIWTKCQSSPFYDSSKSKSFSELVPCGSFLDDCNQSYADGSSLKVSMGREMFTIGGMDRNLTFGCGTPNDKTSFKNYGGIVGMGRGKLSLVSQLNISVFSYCMASRYHKSDQSILLIEDEAKTAIANKMIQTTPLLPQGNPSNYYISLEGISVGETKLAVSKSDFEIVNGKGGMIIDSGTTFTYLDKGIIDMIENEFMKQTKLKKLHVDVGDTLYNNLTRCFDPSYDVKIIPKLVFHFSGANWDVPRENYIYTKKGQACLAFMDNDNNDAQKVSIFGNMQQQNTMVLYDLHKNSLSFIPAKCNQL</sequence>
<dbReference type="Proteomes" id="UP001055811">
    <property type="component" value="Linkage Group LG03"/>
</dbReference>
<comment type="caution">
    <text evidence="1">The sequence shown here is derived from an EMBL/GenBank/DDBJ whole genome shotgun (WGS) entry which is preliminary data.</text>
</comment>
<keyword evidence="2" id="KW-1185">Reference proteome</keyword>
<evidence type="ECO:0000313" key="1">
    <source>
        <dbReference type="EMBL" id="KAI3767702.1"/>
    </source>
</evidence>
<protein>
    <submittedName>
        <fullName evidence="1">Uncharacterized protein</fullName>
    </submittedName>
</protein>
<organism evidence="1 2">
    <name type="scientific">Cichorium intybus</name>
    <name type="common">Chicory</name>
    <dbReference type="NCBI Taxonomy" id="13427"/>
    <lineage>
        <taxon>Eukaryota</taxon>
        <taxon>Viridiplantae</taxon>
        <taxon>Streptophyta</taxon>
        <taxon>Embryophyta</taxon>
        <taxon>Tracheophyta</taxon>
        <taxon>Spermatophyta</taxon>
        <taxon>Magnoliopsida</taxon>
        <taxon>eudicotyledons</taxon>
        <taxon>Gunneridae</taxon>
        <taxon>Pentapetalae</taxon>
        <taxon>asterids</taxon>
        <taxon>campanulids</taxon>
        <taxon>Asterales</taxon>
        <taxon>Asteraceae</taxon>
        <taxon>Cichorioideae</taxon>
        <taxon>Cichorieae</taxon>
        <taxon>Cichoriinae</taxon>
        <taxon>Cichorium</taxon>
    </lineage>
</organism>
<name>A0ACB9F979_CICIN</name>
<accession>A0ACB9F979</accession>
<reference evidence="2" key="1">
    <citation type="journal article" date="2022" name="Mol. Ecol. Resour.">
        <title>The genomes of chicory, endive, great burdock and yacon provide insights into Asteraceae palaeo-polyploidization history and plant inulin production.</title>
        <authorList>
            <person name="Fan W."/>
            <person name="Wang S."/>
            <person name="Wang H."/>
            <person name="Wang A."/>
            <person name="Jiang F."/>
            <person name="Liu H."/>
            <person name="Zhao H."/>
            <person name="Xu D."/>
            <person name="Zhang Y."/>
        </authorList>
    </citation>
    <scope>NUCLEOTIDE SEQUENCE [LARGE SCALE GENOMIC DNA]</scope>
    <source>
        <strain evidence="2">cv. Punajuju</strain>
    </source>
</reference>
<gene>
    <name evidence="1" type="ORF">L2E82_18054</name>
</gene>
<evidence type="ECO:0000313" key="2">
    <source>
        <dbReference type="Proteomes" id="UP001055811"/>
    </source>
</evidence>
<reference evidence="1 2" key="2">
    <citation type="journal article" date="2022" name="Mol. Ecol. Resour.">
        <title>The genomes of chicory, endive, great burdock and yacon provide insights into Asteraceae paleo-polyploidization history and plant inulin production.</title>
        <authorList>
            <person name="Fan W."/>
            <person name="Wang S."/>
            <person name="Wang H."/>
            <person name="Wang A."/>
            <person name="Jiang F."/>
            <person name="Liu H."/>
            <person name="Zhao H."/>
            <person name="Xu D."/>
            <person name="Zhang Y."/>
        </authorList>
    </citation>
    <scope>NUCLEOTIDE SEQUENCE [LARGE SCALE GENOMIC DNA]</scope>
    <source>
        <strain evidence="2">cv. Punajuju</strain>
        <tissue evidence="1">Leaves</tissue>
    </source>
</reference>